<sequence>MALQPIQIICNACHHTSTEIPTRSFLGFQKISCPHCHAQLTYPLTSGFRATYAIFAVLIILSIMLNLSQGQIGFPGLIGIAMIYALVRDWQIRKQLK</sequence>
<dbReference type="InterPro" id="IPR036280">
    <property type="entry name" value="Multihaem_cyt_sf"/>
</dbReference>
<keyword evidence="1" id="KW-0812">Transmembrane</keyword>
<dbReference type="RefSeq" id="WP_078189671.1">
    <property type="nucleotide sequence ID" value="NZ_JAMCOZ010000006.1"/>
</dbReference>
<accession>A0A1T1H3T5</accession>
<keyword evidence="1" id="KW-0472">Membrane</keyword>
<protein>
    <submittedName>
        <fullName evidence="2">Uncharacterized protein</fullName>
    </submittedName>
</protein>
<feature type="transmembrane region" description="Helical" evidence="1">
    <location>
        <begin position="71"/>
        <end position="87"/>
    </location>
</feature>
<gene>
    <name evidence="2" type="ORF">B1202_05985</name>
</gene>
<keyword evidence="1" id="KW-1133">Transmembrane helix</keyword>
<evidence type="ECO:0000313" key="2">
    <source>
        <dbReference type="EMBL" id="OOV84514.1"/>
    </source>
</evidence>
<dbReference type="SUPFAM" id="SSF48695">
    <property type="entry name" value="Multiheme cytochromes"/>
    <property type="match status" value="1"/>
</dbReference>
<name>A0A1T1H3T5_9GAMM</name>
<comment type="caution">
    <text evidence="2">The sequence shown here is derived from an EMBL/GenBank/DDBJ whole genome shotgun (WGS) entry which is preliminary data.</text>
</comment>
<keyword evidence="3" id="KW-1185">Reference proteome</keyword>
<reference evidence="2 3" key="1">
    <citation type="submission" date="2017-02" db="EMBL/GenBank/DDBJ databases">
        <title>Acinetobacter sp. ANC 4945, whole genome shotgun sequencing project.</title>
        <authorList>
            <person name="Radolfova-Krizova L."/>
            <person name="Al Atrouni A."/>
            <person name="Nemec A."/>
        </authorList>
    </citation>
    <scope>NUCLEOTIDE SEQUENCE [LARGE SCALE GENOMIC DNA]</scope>
    <source>
        <strain evidence="2 3">ANC 4945</strain>
    </source>
</reference>
<evidence type="ECO:0000313" key="3">
    <source>
        <dbReference type="Proteomes" id="UP000191160"/>
    </source>
</evidence>
<feature type="transmembrane region" description="Helical" evidence="1">
    <location>
        <begin position="47"/>
        <end position="65"/>
    </location>
</feature>
<dbReference type="Proteomes" id="UP000191160">
    <property type="component" value="Unassembled WGS sequence"/>
</dbReference>
<dbReference type="AlphaFoldDB" id="A0A1T1H3T5"/>
<dbReference type="EMBL" id="MVKX01000003">
    <property type="protein sequence ID" value="OOV84514.1"/>
    <property type="molecule type" value="Genomic_DNA"/>
</dbReference>
<evidence type="ECO:0000256" key="1">
    <source>
        <dbReference type="SAM" id="Phobius"/>
    </source>
</evidence>
<organism evidence="2 3">
    <name type="scientific">Acinetobacter amyesii</name>
    <dbReference type="NCBI Taxonomy" id="2942470"/>
    <lineage>
        <taxon>Bacteria</taxon>
        <taxon>Pseudomonadati</taxon>
        <taxon>Pseudomonadota</taxon>
        <taxon>Gammaproteobacteria</taxon>
        <taxon>Moraxellales</taxon>
        <taxon>Moraxellaceae</taxon>
        <taxon>Acinetobacter</taxon>
    </lineage>
</organism>
<proteinExistence type="predicted"/>